<sequence>MSGIETVDGCLDITAAELGALERLAGMGDGDPLGGYYRNAIFSLGLAVEALRNEIAALKGIPERKVPFEAYK</sequence>
<reference evidence="2" key="1">
    <citation type="journal article" date="2019" name="Int. J. Syst. Evol. Microbiol.">
        <title>The Global Catalogue of Microorganisms (GCM) 10K type strain sequencing project: providing services to taxonomists for standard genome sequencing and annotation.</title>
        <authorList>
            <consortium name="The Broad Institute Genomics Platform"/>
            <consortium name="The Broad Institute Genome Sequencing Center for Infectious Disease"/>
            <person name="Wu L."/>
            <person name="Ma J."/>
        </authorList>
    </citation>
    <scope>NUCLEOTIDE SEQUENCE [LARGE SCALE GENOMIC DNA]</scope>
    <source>
        <strain evidence="2">JCM 14330</strain>
    </source>
</reference>
<gene>
    <name evidence="1" type="ORF">GCM10009097_22200</name>
</gene>
<evidence type="ECO:0000313" key="1">
    <source>
        <dbReference type="EMBL" id="GAA0504787.1"/>
    </source>
</evidence>
<organism evidence="1 2">
    <name type="scientific">Pigmentiphaga daeguensis</name>
    <dbReference type="NCBI Taxonomy" id="414049"/>
    <lineage>
        <taxon>Bacteria</taxon>
        <taxon>Pseudomonadati</taxon>
        <taxon>Pseudomonadota</taxon>
        <taxon>Betaproteobacteria</taxon>
        <taxon>Burkholderiales</taxon>
        <taxon>Alcaligenaceae</taxon>
        <taxon>Pigmentiphaga</taxon>
    </lineage>
</organism>
<keyword evidence="2" id="KW-1185">Reference proteome</keyword>
<protein>
    <submittedName>
        <fullName evidence="1">Uncharacterized protein</fullName>
    </submittedName>
</protein>
<accession>A0ABN1BSN0</accession>
<evidence type="ECO:0000313" key="2">
    <source>
        <dbReference type="Proteomes" id="UP001501706"/>
    </source>
</evidence>
<name>A0ABN1BSN0_9BURK</name>
<dbReference type="Proteomes" id="UP001501706">
    <property type="component" value="Unassembled WGS sequence"/>
</dbReference>
<proteinExistence type="predicted"/>
<comment type="caution">
    <text evidence="1">The sequence shown here is derived from an EMBL/GenBank/DDBJ whole genome shotgun (WGS) entry which is preliminary data.</text>
</comment>
<dbReference type="EMBL" id="BAAAEN010000007">
    <property type="protein sequence ID" value="GAA0504787.1"/>
    <property type="molecule type" value="Genomic_DNA"/>
</dbReference>